<gene>
    <name evidence="6" type="ORF">OJAV_G00179380</name>
</gene>
<sequence>MLLLTLLLCGAQLAHDVAAGTQGACECASSCPDVGSLQRELRALTERQTSVEASLTDAQSQIAELKSKARTPVVFSATTAESGAIGPFNTHTNILYKKAITNVGGAYNPSTGIFTAPVSGIYYFSFFCHSGGNRIVNLQLMKNEEYIVGIYDHQTAQDGADNGANAAFVQLQQGDRVSVRLTANTHVWGYGAVTTFSGFLLSQE</sequence>
<dbReference type="InterPro" id="IPR001073">
    <property type="entry name" value="C1q_dom"/>
</dbReference>
<dbReference type="EMBL" id="CM012454">
    <property type="protein sequence ID" value="RVE60268.1"/>
    <property type="molecule type" value="Genomic_DNA"/>
</dbReference>
<dbReference type="OrthoDB" id="6154955at2759"/>
<dbReference type="GO" id="GO:0005576">
    <property type="term" value="C:extracellular region"/>
    <property type="evidence" value="ECO:0007669"/>
    <property type="project" value="UniProtKB-SubCell"/>
</dbReference>
<name>A0A3S2MIN7_ORYJA</name>
<feature type="signal peptide" evidence="4">
    <location>
        <begin position="1"/>
        <end position="19"/>
    </location>
</feature>
<dbReference type="SUPFAM" id="SSF49842">
    <property type="entry name" value="TNF-like"/>
    <property type="match status" value="1"/>
</dbReference>
<dbReference type="InterPro" id="IPR050822">
    <property type="entry name" value="Cerebellin_Synaptic_Org"/>
</dbReference>
<evidence type="ECO:0000313" key="7">
    <source>
        <dbReference type="Proteomes" id="UP000283210"/>
    </source>
</evidence>
<dbReference type="PANTHER" id="PTHR22923">
    <property type="entry name" value="CEREBELLIN-RELATED"/>
    <property type="match status" value="1"/>
</dbReference>
<reference evidence="6 7" key="1">
    <citation type="submission" date="2018-11" db="EMBL/GenBank/DDBJ databases">
        <authorList>
            <person name="Lopez-Roques C."/>
            <person name="Donnadieu C."/>
            <person name="Bouchez O."/>
            <person name="Klopp C."/>
            <person name="Cabau C."/>
            <person name="Zahm M."/>
        </authorList>
    </citation>
    <scope>NUCLEOTIDE SEQUENCE [LARGE SCALE GENOMIC DNA]</scope>
    <source>
        <strain evidence="6">RS831</strain>
        <tissue evidence="6">Whole body</tissue>
    </source>
</reference>
<feature type="domain" description="C1q" evidence="5">
    <location>
        <begin position="68"/>
        <end position="204"/>
    </location>
</feature>
<dbReference type="Gene3D" id="2.60.120.40">
    <property type="match status" value="1"/>
</dbReference>
<evidence type="ECO:0000256" key="4">
    <source>
        <dbReference type="SAM" id="SignalP"/>
    </source>
</evidence>
<accession>A0A3S2MIN7</accession>
<protein>
    <recommendedName>
        <fullName evidence="5">C1q domain-containing protein</fullName>
    </recommendedName>
</protein>
<reference evidence="6 7" key="2">
    <citation type="submission" date="2019-01" db="EMBL/GenBank/DDBJ databases">
        <title>A chromosome length genome reference of the Java medaka (oryzias javanicus).</title>
        <authorList>
            <person name="Herpin A."/>
            <person name="Takehana Y."/>
            <person name="Naruse K."/>
            <person name="Ansai S."/>
            <person name="Kawaguchi M."/>
        </authorList>
    </citation>
    <scope>NUCLEOTIDE SEQUENCE [LARGE SCALE GENOMIC DNA]</scope>
    <source>
        <strain evidence="6">RS831</strain>
        <tissue evidence="6">Whole body</tissue>
    </source>
</reference>
<keyword evidence="3 4" id="KW-0732">Signal</keyword>
<dbReference type="AlphaFoldDB" id="A0A3S2MIN7"/>
<dbReference type="Proteomes" id="UP000283210">
    <property type="component" value="Chromosome 18"/>
</dbReference>
<comment type="subcellular location">
    <subcellularLocation>
        <location evidence="1">Secreted</location>
    </subcellularLocation>
</comment>
<dbReference type="InterPro" id="IPR008983">
    <property type="entry name" value="Tumour_necrosis_fac-like_dom"/>
</dbReference>
<organism evidence="6 7">
    <name type="scientific">Oryzias javanicus</name>
    <name type="common">Javanese ricefish</name>
    <name type="synonym">Aplocheilus javanicus</name>
    <dbReference type="NCBI Taxonomy" id="123683"/>
    <lineage>
        <taxon>Eukaryota</taxon>
        <taxon>Metazoa</taxon>
        <taxon>Chordata</taxon>
        <taxon>Craniata</taxon>
        <taxon>Vertebrata</taxon>
        <taxon>Euteleostomi</taxon>
        <taxon>Actinopterygii</taxon>
        <taxon>Neopterygii</taxon>
        <taxon>Teleostei</taxon>
        <taxon>Neoteleostei</taxon>
        <taxon>Acanthomorphata</taxon>
        <taxon>Ovalentaria</taxon>
        <taxon>Atherinomorphae</taxon>
        <taxon>Beloniformes</taxon>
        <taxon>Adrianichthyidae</taxon>
        <taxon>Oryziinae</taxon>
        <taxon>Oryzias</taxon>
    </lineage>
</organism>
<dbReference type="PROSITE" id="PS50871">
    <property type="entry name" value="C1Q"/>
    <property type="match status" value="1"/>
</dbReference>
<dbReference type="Pfam" id="PF00386">
    <property type="entry name" value="C1q"/>
    <property type="match status" value="1"/>
</dbReference>
<keyword evidence="7" id="KW-1185">Reference proteome</keyword>
<proteinExistence type="predicted"/>
<feature type="chain" id="PRO_5018784349" description="C1q domain-containing protein" evidence="4">
    <location>
        <begin position="20"/>
        <end position="204"/>
    </location>
</feature>
<dbReference type="SMART" id="SM00110">
    <property type="entry name" value="C1Q"/>
    <property type="match status" value="1"/>
</dbReference>
<dbReference type="PANTHER" id="PTHR22923:SF102">
    <property type="entry name" value="CEREBELLIN 13-RELATED"/>
    <property type="match status" value="1"/>
</dbReference>
<evidence type="ECO:0000256" key="1">
    <source>
        <dbReference type="ARBA" id="ARBA00004613"/>
    </source>
</evidence>
<keyword evidence="2" id="KW-0964">Secreted</keyword>
<evidence type="ECO:0000313" key="6">
    <source>
        <dbReference type="EMBL" id="RVE60268.1"/>
    </source>
</evidence>
<dbReference type="PRINTS" id="PR00007">
    <property type="entry name" value="COMPLEMNTC1Q"/>
</dbReference>
<evidence type="ECO:0000256" key="2">
    <source>
        <dbReference type="ARBA" id="ARBA00022525"/>
    </source>
</evidence>
<evidence type="ECO:0000259" key="5">
    <source>
        <dbReference type="PROSITE" id="PS50871"/>
    </source>
</evidence>
<evidence type="ECO:0000256" key="3">
    <source>
        <dbReference type="ARBA" id="ARBA00022729"/>
    </source>
</evidence>